<name>A0A157T1R5_SACSO</name>
<sequence length="107" mass="12605">MNRVQLSQRSSPIFSQPAQVAPTRLKQGTEEFLREKYFSEDRVNYLEGRPGEVPVELRRFSCILMLQTFRFALVYTNFSPEILILSTFSVFHSSRFLREKRDSHTDV</sequence>
<evidence type="ECO:0000313" key="1">
    <source>
        <dbReference type="EMBL" id="SAI85383.1"/>
    </source>
</evidence>
<gene>
    <name evidence="1" type="ORF">SSOP1_1829</name>
</gene>
<proteinExistence type="predicted"/>
<protein>
    <submittedName>
        <fullName evidence="1">Uncharacterized protein</fullName>
    </submittedName>
</protein>
<dbReference type="AlphaFoldDB" id="A0A157T1R5"/>
<dbReference type="Proteomes" id="UP000076770">
    <property type="component" value="Chromosome i"/>
</dbReference>
<evidence type="ECO:0000313" key="2">
    <source>
        <dbReference type="Proteomes" id="UP000076770"/>
    </source>
</evidence>
<organism evidence="1 2">
    <name type="scientific">Saccharolobus solfataricus</name>
    <name type="common">Sulfolobus solfataricus</name>
    <dbReference type="NCBI Taxonomy" id="2287"/>
    <lineage>
        <taxon>Archaea</taxon>
        <taxon>Thermoproteota</taxon>
        <taxon>Thermoprotei</taxon>
        <taxon>Sulfolobales</taxon>
        <taxon>Sulfolobaceae</taxon>
        <taxon>Saccharolobus</taxon>
    </lineage>
</organism>
<dbReference type="EMBL" id="LT549890">
    <property type="protein sequence ID" value="SAI85383.1"/>
    <property type="molecule type" value="Genomic_DNA"/>
</dbReference>
<reference evidence="2" key="1">
    <citation type="submission" date="2016-04" db="EMBL/GenBank/DDBJ databases">
        <authorList>
            <person name="Shah S.A."/>
            <person name="Garrett R.A."/>
        </authorList>
    </citation>
    <scope>NUCLEOTIDE SEQUENCE [LARGE SCALE GENOMIC DNA]</scope>
    <source>
        <strain evidence="2">ATCC 35091 / DSM 1616 / JCM 8930 / NBRC 15331 / P1</strain>
    </source>
</reference>
<accession>A0A157T1R5</accession>